<dbReference type="GO" id="GO:0016787">
    <property type="term" value="F:hydrolase activity"/>
    <property type="evidence" value="ECO:0007669"/>
    <property type="project" value="UniProtKB-KW"/>
</dbReference>
<proteinExistence type="predicted"/>
<dbReference type="GO" id="GO:0005524">
    <property type="term" value="F:ATP binding"/>
    <property type="evidence" value="ECO:0007669"/>
    <property type="project" value="UniProtKB-KW"/>
</dbReference>
<sequence length="237" mass="27090">MHDPMQLAFDLIVEGKNKRSAATAGPTSTNTTPEAVNLPFFGHHARPFQLIDEDYENGGIGVLLALEMEMNKKLVALAFLATRERIAYKPHLVLLPLSLVTLWATDRAPGGQILLTWLISKAEYTMEELEEFDVVIATYEKLRYENMTLQRNRQRFFANFEDPQFHDKPSRCDSVLPVIEWHVVVLDEAHRIANSSSDTFEAANRLQAVHKLPMTGTPFQNEYTDIQSIMRFLRVFP</sequence>
<dbReference type="InterPro" id="IPR000330">
    <property type="entry name" value="SNF2_N"/>
</dbReference>
<keyword evidence="2" id="KW-0378">Hydrolase</keyword>
<dbReference type="GO" id="GO:0008094">
    <property type="term" value="F:ATP-dependent activity, acting on DNA"/>
    <property type="evidence" value="ECO:0007669"/>
    <property type="project" value="TreeGrafter"/>
</dbReference>
<dbReference type="GO" id="GO:0005634">
    <property type="term" value="C:nucleus"/>
    <property type="evidence" value="ECO:0007669"/>
    <property type="project" value="TreeGrafter"/>
</dbReference>
<dbReference type="Proteomes" id="UP000799771">
    <property type="component" value="Unassembled WGS sequence"/>
</dbReference>
<dbReference type="InterPro" id="IPR014001">
    <property type="entry name" value="Helicase_ATP-bd"/>
</dbReference>
<gene>
    <name evidence="6" type="ORF">P153DRAFT_382363</name>
</gene>
<evidence type="ECO:0000256" key="3">
    <source>
        <dbReference type="ARBA" id="ARBA00022806"/>
    </source>
</evidence>
<evidence type="ECO:0000313" key="7">
    <source>
        <dbReference type="Proteomes" id="UP000799771"/>
    </source>
</evidence>
<evidence type="ECO:0000256" key="2">
    <source>
        <dbReference type="ARBA" id="ARBA00022801"/>
    </source>
</evidence>
<evidence type="ECO:0000256" key="4">
    <source>
        <dbReference type="ARBA" id="ARBA00022840"/>
    </source>
</evidence>
<evidence type="ECO:0000256" key="1">
    <source>
        <dbReference type="ARBA" id="ARBA00022741"/>
    </source>
</evidence>
<reference evidence="6" key="1">
    <citation type="journal article" date="2020" name="Stud. Mycol.">
        <title>101 Dothideomycetes genomes: a test case for predicting lifestyles and emergence of pathogens.</title>
        <authorList>
            <person name="Haridas S."/>
            <person name="Albert R."/>
            <person name="Binder M."/>
            <person name="Bloem J."/>
            <person name="Labutti K."/>
            <person name="Salamov A."/>
            <person name="Andreopoulos B."/>
            <person name="Baker S."/>
            <person name="Barry K."/>
            <person name="Bills G."/>
            <person name="Bluhm B."/>
            <person name="Cannon C."/>
            <person name="Castanera R."/>
            <person name="Culley D."/>
            <person name="Daum C."/>
            <person name="Ezra D."/>
            <person name="Gonzalez J."/>
            <person name="Henrissat B."/>
            <person name="Kuo A."/>
            <person name="Liang C."/>
            <person name="Lipzen A."/>
            <person name="Lutzoni F."/>
            <person name="Magnuson J."/>
            <person name="Mondo S."/>
            <person name="Nolan M."/>
            <person name="Ohm R."/>
            <person name="Pangilinan J."/>
            <person name="Park H.-J."/>
            <person name="Ramirez L."/>
            <person name="Alfaro M."/>
            <person name="Sun H."/>
            <person name="Tritt A."/>
            <person name="Yoshinaga Y."/>
            <person name="Zwiers L.-H."/>
            <person name="Turgeon B."/>
            <person name="Goodwin S."/>
            <person name="Spatafora J."/>
            <person name="Crous P."/>
            <person name="Grigoriev I."/>
        </authorList>
    </citation>
    <scope>NUCLEOTIDE SEQUENCE</scope>
    <source>
        <strain evidence="6">CBS 119687</strain>
    </source>
</reference>
<keyword evidence="4" id="KW-0067">ATP-binding</keyword>
<accession>A0A6A6AQE8</accession>
<dbReference type="RefSeq" id="XP_033527128.1">
    <property type="nucleotide sequence ID" value="XM_033670140.1"/>
</dbReference>
<dbReference type="EMBL" id="ML977500">
    <property type="protein sequence ID" value="KAF2132741.1"/>
    <property type="molecule type" value="Genomic_DNA"/>
</dbReference>
<evidence type="ECO:0000259" key="5">
    <source>
        <dbReference type="PROSITE" id="PS51192"/>
    </source>
</evidence>
<dbReference type="Gene3D" id="3.40.50.10810">
    <property type="entry name" value="Tandem AAA-ATPase domain"/>
    <property type="match status" value="1"/>
</dbReference>
<name>A0A6A6AQE8_9PLEO</name>
<dbReference type="PROSITE" id="PS00690">
    <property type="entry name" value="DEAH_ATP_HELICASE"/>
    <property type="match status" value="1"/>
</dbReference>
<dbReference type="InterPro" id="IPR002464">
    <property type="entry name" value="DNA/RNA_helicase_DEAH_CS"/>
</dbReference>
<keyword evidence="1" id="KW-0547">Nucleotide-binding</keyword>
<keyword evidence="3" id="KW-0347">Helicase</keyword>
<feature type="domain" description="Helicase ATP-binding" evidence="5">
    <location>
        <begin position="53"/>
        <end position="236"/>
    </location>
</feature>
<dbReference type="GO" id="GO:0006281">
    <property type="term" value="P:DNA repair"/>
    <property type="evidence" value="ECO:0007669"/>
    <property type="project" value="TreeGrafter"/>
</dbReference>
<dbReference type="InterPro" id="IPR038718">
    <property type="entry name" value="SNF2-like_sf"/>
</dbReference>
<dbReference type="InterPro" id="IPR050628">
    <property type="entry name" value="SNF2_RAD54_helicase_TF"/>
</dbReference>
<dbReference type="PANTHER" id="PTHR45626">
    <property type="entry name" value="TRANSCRIPTION TERMINATION FACTOR 2-RELATED"/>
    <property type="match status" value="1"/>
</dbReference>
<dbReference type="PANTHER" id="PTHR45626:SF17">
    <property type="entry name" value="HELICASE-LIKE TRANSCRIPTION FACTOR"/>
    <property type="match status" value="1"/>
</dbReference>
<dbReference type="PROSITE" id="PS51192">
    <property type="entry name" value="HELICASE_ATP_BIND_1"/>
    <property type="match status" value="1"/>
</dbReference>
<dbReference type="Pfam" id="PF00176">
    <property type="entry name" value="SNF2-rel_dom"/>
    <property type="match status" value="1"/>
</dbReference>
<organism evidence="6 7">
    <name type="scientific">Dothidotthia symphoricarpi CBS 119687</name>
    <dbReference type="NCBI Taxonomy" id="1392245"/>
    <lineage>
        <taxon>Eukaryota</taxon>
        <taxon>Fungi</taxon>
        <taxon>Dikarya</taxon>
        <taxon>Ascomycota</taxon>
        <taxon>Pezizomycotina</taxon>
        <taxon>Dothideomycetes</taxon>
        <taxon>Pleosporomycetidae</taxon>
        <taxon>Pleosporales</taxon>
        <taxon>Dothidotthiaceae</taxon>
        <taxon>Dothidotthia</taxon>
    </lineage>
</organism>
<dbReference type="GO" id="GO:0004386">
    <property type="term" value="F:helicase activity"/>
    <property type="evidence" value="ECO:0007669"/>
    <property type="project" value="UniProtKB-KW"/>
</dbReference>
<protein>
    <recommendedName>
        <fullName evidence="5">Helicase ATP-binding domain-containing protein</fullName>
    </recommendedName>
</protein>
<dbReference type="GeneID" id="54410572"/>
<dbReference type="OrthoDB" id="3796869at2759"/>
<keyword evidence="7" id="KW-1185">Reference proteome</keyword>
<dbReference type="InterPro" id="IPR027417">
    <property type="entry name" value="P-loop_NTPase"/>
</dbReference>
<dbReference type="SUPFAM" id="SSF52540">
    <property type="entry name" value="P-loop containing nucleoside triphosphate hydrolases"/>
    <property type="match status" value="1"/>
</dbReference>
<dbReference type="AlphaFoldDB" id="A0A6A6AQE8"/>
<evidence type="ECO:0000313" key="6">
    <source>
        <dbReference type="EMBL" id="KAF2132741.1"/>
    </source>
</evidence>